<proteinExistence type="predicted"/>
<organism evidence="6 7">
    <name type="scientific">Ditylenchus destructor</name>
    <dbReference type="NCBI Taxonomy" id="166010"/>
    <lineage>
        <taxon>Eukaryota</taxon>
        <taxon>Metazoa</taxon>
        <taxon>Ecdysozoa</taxon>
        <taxon>Nematoda</taxon>
        <taxon>Chromadorea</taxon>
        <taxon>Rhabditida</taxon>
        <taxon>Tylenchina</taxon>
        <taxon>Tylenchomorpha</taxon>
        <taxon>Sphaerularioidea</taxon>
        <taxon>Anguinidae</taxon>
        <taxon>Anguininae</taxon>
        <taxon>Ditylenchus</taxon>
    </lineage>
</organism>
<evidence type="ECO:0000256" key="2">
    <source>
        <dbReference type="ARBA" id="ARBA00023055"/>
    </source>
</evidence>
<dbReference type="InterPro" id="IPR043556">
    <property type="entry name" value="StARD5/6"/>
</dbReference>
<protein>
    <submittedName>
        <fullName evidence="6">START domain-containing protein</fullName>
    </submittedName>
</protein>
<name>A0AAD4N5V9_9BILA</name>
<evidence type="ECO:0000313" key="6">
    <source>
        <dbReference type="EMBL" id="KAI1714584.1"/>
    </source>
</evidence>
<dbReference type="InterPro" id="IPR015943">
    <property type="entry name" value="WD40/YVTN_repeat-like_dom_sf"/>
</dbReference>
<dbReference type="GO" id="GO:0008289">
    <property type="term" value="F:lipid binding"/>
    <property type="evidence" value="ECO:0007669"/>
    <property type="project" value="UniProtKB-KW"/>
</dbReference>
<dbReference type="PANTHER" id="PTHR46374">
    <property type="entry name" value="PROTEIN CBG07384"/>
    <property type="match status" value="1"/>
</dbReference>
<reference evidence="6" key="1">
    <citation type="submission" date="2022-01" db="EMBL/GenBank/DDBJ databases">
        <title>Genome Sequence Resource for Two Populations of Ditylenchus destructor, the Migratory Endoparasitic Phytonematode.</title>
        <authorList>
            <person name="Zhang H."/>
            <person name="Lin R."/>
            <person name="Xie B."/>
        </authorList>
    </citation>
    <scope>NUCLEOTIDE SEQUENCE</scope>
    <source>
        <strain evidence="6">BazhouSP</strain>
    </source>
</reference>
<comment type="caution">
    <text evidence="6">The sequence shown here is derived from an EMBL/GenBank/DDBJ whole genome shotgun (WGS) entry which is preliminary data.</text>
</comment>
<evidence type="ECO:0000256" key="3">
    <source>
        <dbReference type="ARBA" id="ARBA00023121"/>
    </source>
</evidence>
<dbReference type="Gene3D" id="3.30.530.20">
    <property type="match status" value="1"/>
</dbReference>
<evidence type="ECO:0000259" key="5">
    <source>
        <dbReference type="PROSITE" id="PS50848"/>
    </source>
</evidence>
<dbReference type="PANTHER" id="PTHR46374:SF1">
    <property type="entry name" value="START DOMAIN-CONTAINING PROTEIN"/>
    <property type="match status" value="1"/>
</dbReference>
<evidence type="ECO:0000256" key="4">
    <source>
        <dbReference type="ARBA" id="ARBA00024750"/>
    </source>
</evidence>
<dbReference type="AlphaFoldDB" id="A0AAD4N5V9"/>
<dbReference type="EMBL" id="JAKKPZ010000013">
    <property type="protein sequence ID" value="KAI1714584.1"/>
    <property type="molecule type" value="Genomic_DNA"/>
</dbReference>
<dbReference type="PROSITE" id="PS50848">
    <property type="entry name" value="START"/>
    <property type="match status" value="1"/>
</dbReference>
<dbReference type="Pfam" id="PF01852">
    <property type="entry name" value="START"/>
    <property type="match status" value="1"/>
</dbReference>
<dbReference type="CDD" id="cd00177">
    <property type="entry name" value="START"/>
    <property type="match status" value="1"/>
</dbReference>
<keyword evidence="7" id="KW-1185">Reference proteome</keyword>
<evidence type="ECO:0000256" key="1">
    <source>
        <dbReference type="ARBA" id="ARBA00022448"/>
    </source>
</evidence>
<keyword evidence="2" id="KW-0445">Lipid transport</keyword>
<dbReference type="Proteomes" id="UP001201812">
    <property type="component" value="Unassembled WGS sequence"/>
</dbReference>
<keyword evidence="1" id="KW-0813">Transport</keyword>
<evidence type="ECO:0000313" key="7">
    <source>
        <dbReference type="Proteomes" id="UP001201812"/>
    </source>
</evidence>
<accession>A0AAD4N5V9</accession>
<keyword evidence="3" id="KW-0446">Lipid-binding</keyword>
<dbReference type="Gene3D" id="2.130.10.10">
    <property type="entry name" value="YVTN repeat-like/Quinoprotein amine dehydrogenase"/>
    <property type="match status" value="1"/>
</dbReference>
<dbReference type="InterPro" id="IPR002913">
    <property type="entry name" value="START_lipid-bd_dom"/>
</dbReference>
<gene>
    <name evidence="6" type="ORF">DdX_08686</name>
</gene>
<dbReference type="SMART" id="SM00234">
    <property type="entry name" value="START"/>
    <property type="match status" value="1"/>
</dbReference>
<sequence length="289" mass="32052">MGGTNSGLNKEAVIAESPIPPYSVKCIGSRHFIVAGGGGAVKTGVKNEIDALLFKHGIIMTEQAKNSVLDSLEIVKSRGIVTLKDEEYFELGSAAAAEVRRLCSDLSLWKVHSNSNGVSIFDRKSELSHATEKMLLAIVDLPCTMQKLEKLVSPWDEYRVQWDSMLEGIDIVYLVRHMVKRVLPMSARDSIDVVKVLRSENEIVFGSTSTVHGNYPPSNQYVRSHQHIGGYMLRPSDSDPDQTKFHMVFHADLNLSGGFVASKLVGMFKPNMMLKKMDNLRGAIQNFEI</sequence>
<comment type="function">
    <text evidence="4">May be involved in the intracellular transport of sterols or other lipids. May bind cholesterol or other sterols.</text>
</comment>
<feature type="domain" description="START" evidence="5">
    <location>
        <begin position="155"/>
        <end position="289"/>
    </location>
</feature>
<dbReference type="GO" id="GO:0006869">
    <property type="term" value="P:lipid transport"/>
    <property type="evidence" value="ECO:0007669"/>
    <property type="project" value="UniProtKB-KW"/>
</dbReference>
<dbReference type="SUPFAM" id="SSF55961">
    <property type="entry name" value="Bet v1-like"/>
    <property type="match status" value="1"/>
</dbReference>
<dbReference type="InterPro" id="IPR023393">
    <property type="entry name" value="START-like_dom_sf"/>
</dbReference>